<reference evidence="3" key="1">
    <citation type="submission" date="2024-04" db="EMBL/GenBank/DDBJ databases">
        <authorList>
            <person name="Shaw F."/>
            <person name="Minotto A."/>
        </authorList>
    </citation>
    <scope>NUCLEOTIDE SEQUENCE [LARGE SCALE GENOMIC DNA]</scope>
</reference>
<evidence type="ECO:0000256" key="1">
    <source>
        <dbReference type="SAM" id="MobiDB-lite"/>
    </source>
</evidence>
<organism evidence="2 3">
    <name type="scientific">Somion occarium</name>
    <dbReference type="NCBI Taxonomy" id="3059160"/>
    <lineage>
        <taxon>Eukaryota</taxon>
        <taxon>Fungi</taxon>
        <taxon>Dikarya</taxon>
        <taxon>Basidiomycota</taxon>
        <taxon>Agaricomycotina</taxon>
        <taxon>Agaricomycetes</taxon>
        <taxon>Polyporales</taxon>
        <taxon>Cerrenaceae</taxon>
        <taxon>Somion</taxon>
    </lineage>
</organism>
<keyword evidence="3" id="KW-1185">Reference proteome</keyword>
<gene>
    <name evidence="2" type="ORF">GFSPODELE1_LOCUS1680</name>
</gene>
<name>A0ABP1CPA3_9APHY</name>
<feature type="compositionally biased region" description="Low complexity" evidence="1">
    <location>
        <begin position="147"/>
        <end position="157"/>
    </location>
</feature>
<protein>
    <submittedName>
        <fullName evidence="2">Uncharacterized protein</fullName>
    </submittedName>
</protein>
<sequence>MSQILDAFKIKSLELEPVFESWKDAPVFTGNPKKDLPVDDWLDKMKAGCIERKVPRDYWHKVAYHYMGKHAKERLDEVKCVMRNMHGGKYKWNWKAFKVAMRNMGWDIDPKQTEEFKVESKPSGLWWIVGKGKKTEEKSQDDDKASIKSSDSSSSKSPRPPAPKKAKSTWDISTFKPFPTPRRAATMSTIETVGTSSARSTSPSASSSSNTSSAVSIASTSKPTAVSTPAATPGDGVTSVAHAPVWLVNACQALDFLTTEHPKAMTAISAVLITVGSLPALPVISAGAGGAFLASGTAHALGSIAIGVGSLLKAIGEQQVQAHTQPQSQK</sequence>
<dbReference type="EMBL" id="OZ037953">
    <property type="protein sequence ID" value="CAL1697481.1"/>
    <property type="molecule type" value="Genomic_DNA"/>
</dbReference>
<dbReference type="Proteomes" id="UP001497453">
    <property type="component" value="Chromosome 10"/>
</dbReference>
<evidence type="ECO:0000313" key="3">
    <source>
        <dbReference type="Proteomes" id="UP001497453"/>
    </source>
</evidence>
<feature type="compositionally biased region" description="Basic and acidic residues" evidence="1">
    <location>
        <begin position="133"/>
        <end position="146"/>
    </location>
</feature>
<accession>A0ABP1CPA3</accession>
<proteinExistence type="predicted"/>
<feature type="region of interest" description="Disordered" evidence="1">
    <location>
        <begin position="131"/>
        <end position="212"/>
    </location>
</feature>
<evidence type="ECO:0000313" key="2">
    <source>
        <dbReference type="EMBL" id="CAL1697481.1"/>
    </source>
</evidence>
<feature type="compositionally biased region" description="Low complexity" evidence="1">
    <location>
        <begin position="195"/>
        <end position="212"/>
    </location>
</feature>